<keyword evidence="2" id="KW-0732">Signal</keyword>
<dbReference type="RefSeq" id="WP_073387380.1">
    <property type="nucleotide sequence ID" value="NZ_FQXK01000015.1"/>
</dbReference>
<dbReference type="EMBL" id="FQXK01000015">
    <property type="protein sequence ID" value="SHI18782.1"/>
    <property type="molecule type" value="Genomic_DNA"/>
</dbReference>
<proteinExistence type="predicted"/>
<organism evidence="3 4">
    <name type="scientific">Butyrivibrio fibrisolvens DSM 3071</name>
    <dbReference type="NCBI Taxonomy" id="1121131"/>
    <lineage>
        <taxon>Bacteria</taxon>
        <taxon>Bacillati</taxon>
        <taxon>Bacillota</taxon>
        <taxon>Clostridia</taxon>
        <taxon>Lachnospirales</taxon>
        <taxon>Lachnospiraceae</taxon>
        <taxon>Butyrivibrio</taxon>
    </lineage>
</organism>
<feature type="signal peptide" evidence="2">
    <location>
        <begin position="1"/>
        <end position="21"/>
    </location>
</feature>
<feature type="compositionally biased region" description="Basic and acidic residues" evidence="1">
    <location>
        <begin position="41"/>
        <end position="69"/>
    </location>
</feature>
<keyword evidence="4" id="KW-1185">Reference proteome</keyword>
<gene>
    <name evidence="3" type="ORF">SAMN02745229_01973</name>
</gene>
<feature type="chain" id="PRO_5039559248" evidence="2">
    <location>
        <begin position="22"/>
        <end position="402"/>
    </location>
</feature>
<accession>A0A1M5Z3F3</accession>
<evidence type="ECO:0000256" key="2">
    <source>
        <dbReference type="SAM" id="SignalP"/>
    </source>
</evidence>
<dbReference type="PROSITE" id="PS51257">
    <property type="entry name" value="PROKAR_LIPOPROTEIN"/>
    <property type="match status" value="1"/>
</dbReference>
<evidence type="ECO:0000256" key="1">
    <source>
        <dbReference type="SAM" id="MobiDB-lite"/>
    </source>
</evidence>
<dbReference type="AlphaFoldDB" id="A0A1M5Z3F3"/>
<feature type="region of interest" description="Disordered" evidence="1">
    <location>
        <begin position="29"/>
        <end position="69"/>
    </location>
</feature>
<dbReference type="Proteomes" id="UP000184278">
    <property type="component" value="Unassembled WGS sequence"/>
</dbReference>
<dbReference type="GeneID" id="89508739"/>
<name>A0A1M5Z3F3_BUTFI</name>
<evidence type="ECO:0000313" key="3">
    <source>
        <dbReference type="EMBL" id="SHI18782.1"/>
    </source>
</evidence>
<sequence>MRRKIATMLIAGTCTASMVFGCLGTTSFAKGGSSNNNSQSSKDDQKDNSKKKKKDDQDDNSKNKSKKDYGDAEDVLDDALDTIYDSSCIGLSGSCTVTYESGDEAVLPSYILASDNIYMEILTYEDDIDEAAYLIVTYPEKKSWTQYVIPAGGSKDDIQVDTYDFGDLEESGYSIAIGTLTYYSSAEWEKGNEGKTIEAEMEDYDASYTADIDKNSRIERFETSFGSEYEMYYDDEISFMTNEFVELLSEMEPDEEGYIESFREGIEDDDTTSSNSADVDVDAEVLDYYIDKPIYWFDDVINMLDEDDWSYESAYEALETLDDAIDNELSYFDSDALGKFSTGYDDNCYTKVKKGKTSSYILLFYVPEADCYAQVEVYVKNTSKSEQYAVDCTITGYSICEE</sequence>
<dbReference type="OrthoDB" id="9976613at2"/>
<reference evidence="4" key="1">
    <citation type="submission" date="2016-11" db="EMBL/GenBank/DDBJ databases">
        <authorList>
            <person name="Varghese N."/>
            <person name="Submissions S."/>
        </authorList>
    </citation>
    <scope>NUCLEOTIDE SEQUENCE [LARGE SCALE GENOMIC DNA]</scope>
    <source>
        <strain evidence="4">DSM 3071</strain>
    </source>
</reference>
<protein>
    <submittedName>
        <fullName evidence="3">Uncharacterized protein</fullName>
    </submittedName>
</protein>
<evidence type="ECO:0000313" key="4">
    <source>
        <dbReference type="Proteomes" id="UP000184278"/>
    </source>
</evidence>